<evidence type="ECO:0000313" key="3">
    <source>
        <dbReference type="Proteomes" id="UP001159427"/>
    </source>
</evidence>
<dbReference type="EMBL" id="CALNXI010000003">
    <property type="protein sequence ID" value="CAH3013896.1"/>
    <property type="molecule type" value="Genomic_DNA"/>
</dbReference>
<keyword evidence="3" id="KW-1185">Reference proteome</keyword>
<gene>
    <name evidence="1" type="ORF">PEVE_00022549</name>
    <name evidence="2" type="ORF">PEVE_00022550</name>
</gene>
<dbReference type="EMBL" id="CALNXI010000003">
    <property type="protein sequence ID" value="CAH3013895.1"/>
    <property type="molecule type" value="Genomic_DNA"/>
</dbReference>
<sequence>IYRLSTSSSQDQDLVGHLPIELSFLLCKFLSREGCSLEFSPTGARFLKDGLVVPGRYTALSNHKKMVTILHRELERKVEKVKHMKLEVIGPKTKNNMNFQPE</sequence>
<accession>A0ABN8LA98</accession>
<organism evidence="1 3">
    <name type="scientific">Porites evermanni</name>
    <dbReference type="NCBI Taxonomy" id="104178"/>
    <lineage>
        <taxon>Eukaryota</taxon>
        <taxon>Metazoa</taxon>
        <taxon>Cnidaria</taxon>
        <taxon>Anthozoa</taxon>
        <taxon>Hexacorallia</taxon>
        <taxon>Scleractinia</taxon>
        <taxon>Fungiina</taxon>
        <taxon>Poritidae</taxon>
        <taxon>Porites</taxon>
    </lineage>
</organism>
<proteinExistence type="predicted"/>
<reference evidence="1 3" key="1">
    <citation type="submission" date="2022-05" db="EMBL/GenBank/DDBJ databases">
        <authorList>
            <consortium name="Genoscope - CEA"/>
            <person name="William W."/>
        </authorList>
    </citation>
    <scope>NUCLEOTIDE SEQUENCE [LARGE SCALE GENOMIC DNA]</scope>
</reference>
<dbReference type="Proteomes" id="UP001159427">
    <property type="component" value="Unassembled WGS sequence"/>
</dbReference>
<evidence type="ECO:0000313" key="1">
    <source>
        <dbReference type="EMBL" id="CAH3013895.1"/>
    </source>
</evidence>
<name>A0ABN8LA98_9CNID</name>
<comment type="caution">
    <text evidence="1">The sequence shown here is derived from an EMBL/GenBank/DDBJ whole genome shotgun (WGS) entry which is preliminary data.</text>
</comment>
<evidence type="ECO:0000313" key="2">
    <source>
        <dbReference type="EMBL" id="CAH3013896.1"/>
    </source>
</evidence>
<protein>
    <submittedName>
        <fullName evidence="1">Uncharacterized protein</fullName>
    </submittedName>
</protein>
<feature type="non-terminal residue" evidence="1">
    <location>
        <position position="1"/>
    </location>
</feature>